<gene>
    <name evidence="1" type="ORF">RTCCBAU85039_2804</name>
</gene>
<name>A0A1K0J1D5_9HYPH</name>
<dbReference type="Proteomes" id="UP000183063">
    <property type="component" value="Unassembled WGS sequence"/>
</dbReference>
<organism evidence="1 2">
    <name type="scientific">Rhizobium tibeticum</name>
    <dbReference type="NCBI Taxonomy" id="501024"/>
    <lineage>
        <taxon>Bacteria</taxon>
        <taxon>Pseudomonadati</taxon>
        <taxon>Pseudomonadota</taxon>
        <taxon>Alphaproteobacteria</taxon>
        <taxon>Hyphomicrobiales</taxon>
        <taxon>Rhizobiaceae</taxon>
        <taxon>Rhizobium/Agrobacterium group</taxon>
        <taxon>Rhizobium</taxon>
    </lineage>
</organism>
<protein>
    <submittedName>
        <fullName evidence="1">Uncharacterized protein</fullName>
    </submittedName>
</protein>
<dbReference type="AlphaFoldDB" id="A0A1K0J1D5"/>
<dbReference type="EMBL" id="FNXB01000012">
    <property type="protein sequence ID" value="SEH87116.1"/>
    <property type="molecule type" value="Genomic_DNA"/>
</dbReference>
<evidence type="ECO:0000313" key="1">
    <source>
        <dbReference type="EMBL" id="SEH87116.1"/>
    </source>
</evidence>
<proteinExistence type="predicted"/>
<reference evidence="2" key="1">
    <citation type="submission" date="2016-10" db="EMBL/GenBank/DDBJ databases">
        <authorList>
            <person name="Wibberg D."/>
        </authorList>
    </citation>
    <scope>NUCLEOTIDE SEQUENCE [LARGE SCALE GENOMIC DNA]</scope>
</reference>
<sequence length="75" mass="8622">MLANENSACSPRFLTRCKLPFQQNERVVRDLPDCPQRMITTNTILQIDITVELMEWMPPPDGIAMCQSDVRQNVT</sequence>
<evidence type="ECO:0000313" key="2">
    <source>
        <dbReference type="Proteomes" id="UP000183063"/>
    </source>
</evidence>
<accession>A0A1K0J1D5</accession>